<evidence type="ECO:0000313" key="1">
    <source>
        <dbReference type="EMBL" id="EEQ99391.1"/>
    </source>
</evidence>
<evidence type="ECO:0008006" key="3">
    <source>
        <dbReference type="Google" id="ProtNLM"/>
    </source>
</evidence>
<dbReference type="AlphaFoldDB" id="C5LV52"/>
<protein>
    <recommendedName>
        <fullName evidence="3">DUF4371 domain-containing protein</fullName>
    </recommendedName>
</protein>
<evidence type="ECO:0000313" key="2">
    <source>
        <dbReference type="Proteomes" id="UP000007800"/>
    </source>
</evidence>
<keyword evidence="2" id="KW-1185">Reference proteome</keyword>
<name>C5LV52_PERM5</name>
<dbReference type="EMBL" id="GG685763">
    <property type="protein sequence ID" value="EEQ99391.1"/>
    <property type="molecule type" value="Genomic_DNA"/>
</dbReference>
<organism evidence="2">
    <name type="scientific">Perkinsus marinus (strain ATCC 50983 / TXsc)</name>
    <dbReference type="NCBI Taxonomy" id="423536"/>
    <lineage>
        <taxon>Eukaryota</taxon>
        <taxon>Sar</taxon>
        <taxon>Alveolata</taxon>
        <taxon>Perkinsozoa</taxon>
        <taxon>Perkinsea</taxon>
        <taxon>Perkinsida</taxon>
        <taxon>Perkinsidae</taxon>
        <taxon>Perkinsus</taxon>
    </lineage>
</organism>
<dbReference type="RefSeq" id="XP_002766674.1">
    <property type="nucleotide sequence ID" value="XM_002766628.1"/>
</dbReference>
<sequence>MYLAPRVQNELLSTVAGLIKDDITDEILKTKYFSIIADEEMIPSSHKSKKY</sequence>
<dbReference type="GeneID" id="9045737"/>
<dbReference type="Proteomes" id="UP000007800">
    <property type="component" value="Unassembled WGS sequence"/>
</dbReference>
<accession>C5LV52</accession>
<reference evidence="1 2" key="1">
    <citation type="submission" date="2008-07" db="EMBL/GenBank/DDBJ databases">
        <authorList>
            <person name="El-Sayed N."/>
            <person name="Caler E."/>
            <person name="Inman J."/>
            <person name="Amedeo P."/>
            <person name="Hass B."/>
            <person name="Wortman J."/>
        </authorList>
    </citation>
    <scope>NUCLEOTIDE SEQUENCE [LARGE SCALE GENOMIC DNA]</scope>
    <source>
        <strain evidence="2">ATCC 50983 / TXsc</strain>
    </source>
</reference>
<proteinExistence type="predicted"/>
<gene>
    <name evidence="1" type="ORF">Pmar_PMAR003785</name>
</gene>
<dbReference type="InParanoid" id="C5LV52"/>